<gene>
    <name evidence="1" type="ORF">AYI69_g11578</name>
</gene>
<comment type="caution">
    <text evidence="1">The sequence shown here is derived from an EMBL/GenBank/DDBJ whole genome shotgun (WGS) entry which is preliminary data.</text>
</comment>
<evidence type="ECO:0000313" key="1">
    <source>
        <dbReference type="EMBL" id="OMJ07055.1"/>
    </source>
</evidence>
<sequence>MFVIYGIQFRKIFKNSAKKKSDFSRDARMEDWNMIPRPHPDVHIGSDTNSLLRYNNASAKRNSLIQKIKRNRHKALGLMKSVTKLILKSPSTANKNKKCRFCQKNFMEWRAEKYILDIQFLQ</sequence>
<evidence type="ECO:0000313" key="2">
    <source>
        <dbReference type="Proteomes" id="UP000187429"/>
    </source>
</evidence>
<keyword evidence="2" id="KW-1185">Reference proteome</keyword>
<accession>A0A1R1WXG2</accession>
<protein>
    <submittedName>
        <fullName evidence="1">Uncharacterized protein</fullName>
    </submittedName>
</protein>
<reference evidence="2" key="1">
    <citation type="submission" date="2017-01" db="EMBL/GenBank/DDBJ databases">
        <authorList>
            <person name="Wang Y."/>
            <person name="White M."/>
            <person name="Kvist S."/>
            <person name="Moncalvo J.-M."/>
        </authorList>
    </citation>
    <scope>NUCLEOTIDE SEQUENCE [LARGE SCALE GENOMIC DNA]</scope>
    <source>
        <strain evidence="2">ID-206-W2</strain>
    </source>
</reference>
<name>A0A1R1WXG2_9FUNG</name>
<dbReference type="EMBL" id="LSSM01007747">
    <property type="protein sequence ID" value="OMJ07055.1"/>
    <property type="molecule type" value="Genomic_DNA"/>
</dbReference>
<proteinExistence type="predicted"/>
<dbReference type="Proteomes" id="UP000187429">
    <property type="component" value="Unassembled WGS sequence"/>
</dbReference>
<dbReference type="AlphaFoldDB" id="A0A1R1WXG2"/>
<organism evidence="1 2">
    <name type="scientific">Smittium culicis</name>
    <dbReference type="NCBI Taxonomy" id="133412"/>
    <lineage>
        <taxon>Eukaryota</taxon>
        <taxon>Fungi</taxon>
        <taxon>Fungi incertae sedis</taxon>
        <taxon>Zoopagomycota</taxon>
        <taxon>Kickxellomycotina</taxon>
        <taxon>Harpellomycetes</taxon>
        <taxon>Harpellales</taxon>
        <taxon>Legeriomycetaceae</taxon>
        <taxon>Smittium</taxon>
    </lineage>
</organism>